<evidence type="ECO:0000256" key="4">
    <source>
        <dbReference type="ARBA" id="ARBA00022679"/>
    </source>
</evidence>
<comment type="caution">
    <text evidence="8">The sequence shown here is derived from an EMBL/GenBank/DDBJ whole genome shotgun (WGS) entry which is preliminary data.</text>
</comment>
<sequence>MDYIKKSLKLENVCYDIRGPVLDEATRLEEEGYNIYKLNIGNTAPFGFNAPDEIIHDVMYNLKNAQGYCESKGIFPARKAVMQYYQKKGIMDVEIDDIYIGNGVSELITMAMQGLLDNGDEVLIPMPDYPLWTASVNLAGGKAVHYLCDEQSKWYPDLDDIRAKVNTNTKAIVIINPNNPTGANYPEEILEGIIEIAKENELIIYSDEIYEKITYNGAEHTSIATMTEDVLVVTFSGLSKSHRVPGFRAGWMMLSGQKYHAESYIEGLNMLSSMRLCSNVPSQYAIQTSLGGYQSIDDLVLPGGRLKEQRDLAYKLLTDIPGISCVKPEAGLYLFPKIDTERFNITNDERFILDFLTQEKVLLVQGSGFNWPEPNHFRLVFLPPEEDLKIAIGRLEKFLSGYKQ</sequence>
<dbReference type="InterPro" id="IPR051926">
    <property type="entry name" value="Ala_Aminotransferase"/>
</dbReference>
<dbReference type="SUPFAM" id="SSF53383">
    <property type="entry name" value="PLP-dependent transferases"/>
    <property type="match status" value="1"/>
</dbReference>
<dbReference type="InterPro" id="IPR004839">
    <property type="entry name" value="Aminotransferase_I/II_large"/>
</dbReference>
<protein>
    <recommendedName>
        <fullName evidence="6">alanine transaminase</fullName>
        <ecNumber evidence="6">2.6.1.2</ecNumber>
    </recommendedName>
</protein>
<dbReference type="OrthoDB" id="9802328at2"/>
<dbReference type="EMBL" id="QAXS01000039">
    <property type="protein sequence ID" value="PTV93540.1"/>
    <property type="molecule type" value="Genomic_DNA"/>
</dbReference>
<dbReference type="EMBL" id="SNXX01000026">
    <property type="protein sequence ID" value="TDP89083.1"/>
    <property type="molecule type" value="Genomic_DNA"/>
</dbReference>
<dbReference type="GO" id="GO:0030170">
    <property type="term" value="F:pyridoxal phosphate binding"/>
    <property type="evidence" value="ECO:0007669"/>
    <property type="project" value="InterPro"/>
</dbReference>
<dbReference type="Gene3D" id="3.40.640.10">
    <property type="entry name" value="Type I PLP-dependent aspartate aminotransferase-like (Major domain)"/>
    <property type="match status" value="1"/>
</dbReference>
<name>A0A2T5RG95_9FIRM</name>
<evidence type="ECO:0000313" key="8">
    <source>
        <dbReference type="EMBL" id="PTV93540.1"/>
    </source>
</evidence>
<evidence type="ECO:0000313" key="9">
    <source>
        <dbReference type="EMBL" id="TDP89083.1"/>
    </source>
</evidence>
<keyword evidence="3" id="KW-0032">Aminotransferase</keyword>
<organism evidence="8 10">
    <name type="scientific">Halanaerobium saccharolyticum</name>
    <dbReference type="NCBI Taxonomy" id="43595"/>
    <lineage>
        <taxon>Bacteria</taxon>
        <taxon>Bacillati</taxon>
        <taxon>Bacillota</taxon>
        <taxon>Clostridia</taxon>
        <taxon>Halanaerobiales</taxon>
        <taxon>Halanaerobiaceae</taxon>
        <taxon>Halanaerobium</taxon>
    </lineage>
</organism>
<dbReference type="GO" id="GO:0004021">
    <property type="term" value="F:L-alanine:2-oxoglutarate aminotransferase activity"/>
    <property type="evidence" value="ECO:0007669"/>
    <property type="project" value="UniProtKB-EC"/>
</dbReference>
<dbReference type="Proteomes" id="UP000244089">
    <property type="component" value="Unassembled WGS sequence"/>
</dbReference>
<dbReference type="InterPro" id="IPR015421">
    <property type="entry name" value="PyrdxlP-dep_Trfase_major"/>
</dbReference>
<keyword evidence="5" id="KW-0663">Pyridoxal phosphate</keyword>
<dbReference type="PANTHER" id="PTHR43488:SF2">
    <property type="entry name" value="GLUTAMATE-PYRUVATE AMINOTRANSFERASE ALAA"/>
    <property type="match status" value="1"/>
</dbReference>
<evidence type="ECO:0000256" key="6">
    <source>
        <dbReference type="ARBA" id="ARBA00026106"/>
    </source>
</evidence>
<evidence type="ECO:0000313" key="10">
    <source>
        <dbReference type="Proteomes" id="UP000244089"/>
    </source>
</evidence>
<reference evidence="8 10" key="1">
    <citation type="submission" date="2018-04" db="EMBL/GenBank/DDBJ databases">
        <title>Subsurface microbial communities from deep shales in Ohio and West Virginia, USA.</title>
        <authorList>
            <person name="Wrighton K."/>
        </authorList>
    </citation>
    <scope>NUCLEOTIDE SEQUENCE [LARGE SCALE GENOMIC DNA]</scope>
    <source>
        <strain evidence="9 11">MSL 7</strain>
        <strain evidence="8 10">WC1</strain>
    </source>
</reference>
<evidence type="ECO:0000256" key="3">
    <source>
        <dbReference type="ARBA" id="ARBA00022576"/>
    </source>
</evidence>
<dbReference type="PANTHER" id="PTHR43488">
    <property type="entry name" value="GLUTAMATE-PYRUVATE AMINOTRANSFERASE ALAA"/>
    <property type="match status" value="1"/>
</dbReference>
<dbReference type="RefSeq" id="WP_108142203.1">
    <property type="nucleotide sequence ID" value="NZ_QAXS01000039.1"/>
</dbReference>
<evidence type="ECO:0000256" key="2">
    <source>
        <dbReference type="ARBA" id="ARBA00007441"/>
    </source>
</evidence>
<dbReference type="InterPro" id="IPR015422">
    <property type="entry name" value="PyrdxlP-dep_Trfase_small"/>
</dbReference>
<feature type="domain" description="Aminotransferase class I/classII large" evidence="7">
    <location>
        <begin position="63"/>
        <end position="395"/>
    </location>
</feature>
<keyword evidence="4" id="KW-0808">Transferase</keyword>
<comment type="similarity">
    <text evidence="2">Belongs to the class-I pyridoxal-phosphate-dependent aminotransferase family.</text>
</comment>
<evidence type="ECO:0000259" key="7">
    <source>
        <dbReference type="Pfam" id="PF00155"/>
    </source>
</evidence>
<gene>
    <name evidence="9" type="ORF">C7957_1263</name>
    <name evidence="8" type="ORF">C8C76_13913</name>
</gene>
<dbReference type="CDD" id="cd00609">
    <property type="entry name" value="AAT_like"/>
    <property type="match status" value="1"/>
</dbReference>
<dbReference type="AlphaFoldDB" id="A0A2T5RG95"/>
<evidence type="ECO:0000313" key="11">
    <source>
        <dbReference type="Proteomes" id="UP000295176"/>
    </source>
</evidence>
<dbReference type="Proteomes" id="UP000295176">
    <property type="component" value="Unassembled WGS sequence"/>
</dbReference>
<comment type="cofactor">
    <cofactor evidence="1">
        <name>pyridoxal 5'-phosphate</name>
        <dbReference type="ChEBI" id="CHEBI:597326"/>
    </cofactor>
</comment>
<evidence type="ECO:0000256" key="1">
    <source>
        <dbReference type="ARBA" id="ARBA00001933"/>
    </source>
</evidence>
<dbReference type="Gene3D" id="3.90.1150.10">
    <property type="entry name" value="Aspartate Aminotransferase, domain 1"/>
    <property type="match status" value="1"/>
</dbReference>
<proteinExistence type="inferred from homology"/>
<dbReference type="Pfam" id="PF00155">
    <property type="entry name" value="Aminotran_1_2"/>
    <property type="match status" value="1"/>
</dbReference>
<accession>A0A2T5RG95</accession>
<dbReference type="InterPro" id="IPR015424">
    <property type="entry name" value="PyrdxlP-dep_Trfase"/>
</dbReference>
<evidence type="ECO:0000256" key="5">
    <source>
        <dbReference type="ARBA" id="ARBA00022898"/>
    </source>
</evidence>
<dbReference type="EC" id="2.6.1.2" evidence="6"/>